<keyword evidence="3" id="KW-1185">Reference proteome</keyword>
<evidence type="ECO:0000313" key="3">
    <source>
        <dbReference type="Proteomes" id="UP000499080"/>
    </source>
</evidence>
<keyword evidence="2" id="KW-0695">RNA-directed DNA polymerase</keyword>
<accession>A0A4Y2S5D4</accession>
<comment type="caution">
    <text evidence="2">The sequence shown here is derived from an EMBL/GenBank/DDBJ whole genome shotgun (WGS) entry which is preliminary data.</text>
</comment>
<gene>
    <name evidence="2" type="primary">RTase_243</name>
    <name evidence="2" type="ORF">AVEN_186327_1</name>
</gene>
<dbReference type="Proteomes" id="UP000499080">
    <property type="component" value="Unassembled WGS sequence"/>
</dbReference>
<dbReference type="InterPro" id="IPR000477">
    <property type="entry name" value="RT_dom"/>
</dbReference>
<sequence>MYISQNEQLNIFDGTLWRRTKRLKSKRSEIPQLKNPGTNLPSHTDLEKAEIISDHLESRFTLNDFGDPITERIVEKFIREFKNEIRTSKFKKVQPSEIICFMKHIKVNKAPGIDSITNKMLKNLPLEIILKLTEIFNHMLKFRHFPNSWKIARVLPILKPGKDPTHPVSCRPILLPTLSKLGDKLIRNRYLTHATKLRLPIPQQFGFTPQLSTTHQLLRVVEHINEGKNSNLATAAIFLDIAKAFDKVWIEGLIHKLIAYKFPQYIIEIIQSYLTNRHFTVLVKNSDSTPRKLQAGVP</sequence>
<dbReference type="EMBL" id="BGPR01019843">
    <property type="protein sequence ID" value="GBN83103.1"/>
    <property type="molecule type" value="Genomic_DNA"/>
</dbReference>
<protein>
    <submittedName>
        <fullName evidence="2">Putative RNA-directed DNA polymerase from transposon BS</fullName>
    </submittedName>
</protein>
<name>A0A4Y2S5D4_ARAVE</name>
<evidence type="ECO:0000259" key="1">
    <source>
        <dbReference type="Pfam" id="PF00078"/>
    </source>
</evidence>
<proteinExistence type="predicted"/>
<dbReference type="OrthoDB" id="8008316at2759"/>
<dbReference type="SUPFAM" id="SSF56672">
    <property type="entry name" value="DNA/RNA polymerases"/>
    <property type="match status" value="1"/>
</dbReference>
<organism evidence="2 3">
    <name type="scientific">Araneus ventricosus</name>
    <name type="common">Orbweaver spider</name>
    <name type="synonym">Epeira ventricosa</name>
    <dbReference type="NCBI Taxonomy" id="182803"/>
    <lineage>
        <taxon>Eukaryota</taxon>
        <taxon>Metazoa</taxon>
        <taxon>Ecdysozoa</taxon>
        <taxon>Arthropoda</taxon>
        <taxon>Chelicerata</taxon>
        <taxon>Arachnida</taxon>
        <taxon>Araneae</taxon>
        <taxon>Araneomorphae</taxon>
        <taxon>Entelegynae</taxon>
        <taxon>Araneoidea</taxon>
        <taxon>Araneidae</taxon>
        <taxon>Araneus</taxon>
    </lineage>
</organism>
<reference evidence="2 3" key="1">
    <citation type="journal article" date="2019" name="Sci. Rep.">
        <title>Orb-weaving spider Araneus ventricosus genome elucidates the spidroin gene catalogue.</title>
        <authorList>
            <person name="Kono N."/>
            <person name="Nakamura H."/>
            <person name="Ohtoshi R."/>
            <person name="Moran D.A.P."/>
            <person name="Shinohara A."/>
            <person name="Yoshida Y."/>
            <person name="Fujiwara M."/>
            <person name="Mori M."/>
            <person name="Tomita M."/>
            <person name="Arakawa K."/>
        </authorList>
    </citation>
    <scope>NUCLEOTIDE SEQUENCE [LARGE SCALE GENOMIC DNA]</scope>
</reference>
<feature type="domain" description="Reverse transcriptase" evidence="1">
    <location>
        <begin position="161"/>
        <end position="298"/>
    </location>
</feature>
<dbReference type="GO" id="GO:0003964">
    <property type="term" value="F:RNA-directed DNA polymerase activity"/>
    <property type="evidence" value="ECO:0007669"/>
    <property type="project" value="UniProtKB-KW"/>
</dbReference>
<dbReference type="AlphaFoldDB" id="A0A4Y2S5D4"/>
<dbReference type="Pfam" id="PF00078">
    <property type="entry name" value="RVT_1"/>
    <property type="match status" value="1"/>
</dbReference>
<dbReference type="InterPro" id="IPR043502">
    <property type="entry name" value="DNA/RNA_pol_sf"/>
</dbReference>
<evidence type="ECO:0000313" key="2">
    <source>
        <dbReference type="EMBL" id="GBN83103.1"/>
    </source>
</evidence>
<dbReference type="PANTHER" id="PTHR19446">
    <property type="entry name" value="REVERSE TRANSCRIPTASES"/>
    <property type="match status" value="1"/>
</dbReference>
<keyword evidence="2" id="KW-0808">Transferase</keyword>
<keyword evidence="2" id="KW-0548">Nucleotidyltransferase</keyword>